<dbReference type="Proteomes" id="UP001472677">
    <property type="component" value="Unassembled WGS sequence"/>
</dbReference>
<evidence type="ECO:0000256" key="1">
    <source>
        <dbReference type="ARBA" id="ARBA00005354"/>
    </source>
</evidence>
<comment type="similarity">
    <text evidence="1">Belongs to the protein kinase superfamily. CAMK Ser/Thr protein kinase family. CaMK subfamily.</text>
</comment>
<keyword evidence="5" id="KW-0808">Transferase</keyword>
<dbReference type="PROSITE" id="PS00018">
    <property type="entry name" value="EF_HAND_1"/>
    <property type="match status" value="3"/>
</dbReference>
<dbReference type="InterPro" id="IPR050205">
    <property type="entry name" value="CDPK_Ser/Thr_kinases"/>
</dbReference>
<organism evidence="13 14">
    <name type="scientific">Hibiscus sabdariffa</name>
    <name type="common">roselle</name>
    <dbReference type="NCBI Taxonomy" id="183260"/>
    <lineage>
        <taxon>Eukaryota</taxon>
        <taxon>Viridiplantae</taxon>
        <taxon>Streptophyta</taxon>
        <taxon>Embryophyta</taxon>
        <taxon>Tracheophyta</taxon>
        <taxon>Spermatophyta</taxon>
        <taxon>Magnoliopsida</taxon>
        <taxon>eudicotyledons</taxon>
        <taxon>Gunneridae</taxon>
        <taxon>Pentapetalae</taxon>
        <taxon>rosids</taxon>
        <taxon>malvids</taxon>
        <taxon>Malvales</taxon>
        <taxon>Malvaceae</taxon>
        <taxon>Malvoideae</taxon>
        <taxon>Hibiscus</taxon>
    </lineage>
</organism>
<keyword evidence="4" id="KW-0597">Phosphoprotein</keyword>
<feature type="domain" description="EF-hand" evidence="12">
    <location>
        <begin position="100"/>
        <end position="135"/>
    </location>
</feature>
<name>A0ABR2FTB9_9ROSI</name>
<evidence type="ECO:0000256" key="2">
    <source>
        <dbReference type="ARBA" id="ARBA00012513"/>
    </source>
</evidence>
<dbReference type="EMBL" id="JBBPBM010000004">
    <property type="protein sequence ID" value="KAK8587422.1"/>
    <property type="molecule type" value="Genomic_DNA"/>
</dbReference>
<reference evidence="13 14" key="1">
    <citation type="journal article" date="2024" name="G3 (Bethesda)">
        <title>Genome assembly of Hibiscus sabdariffa L. provides insights into metabolisms of medicinal natural products.</title>
        <authorList>
            <person name="Kim T."/>
        </authorList>
    </citation>
    <scope>NUCLEOTIDE SEQUENCE [LARGE SCALE GENOMIC DNA]</scope>
    <source>
        <strain evidence="13">TK-2024</strain>
        <tissue evidence="13">Old leaves</tissue>
    </source>
</reference>
<keyword evidence="3" id="KW-0723">Serine/threonine-protein kinase</keyword>
<dbReference type="EC" id="2.7.11.1" evidence="2"/>
<evidence type="ECO:0000313" key="13">
    <source>
        <dbReference type="EMBL" id="KAK8587422.1"/>
    </source>
</evidence>
<evidence type="ECO:0000259" key="12">
    <source>
        <dbReference type="PROSITE" id="PS50222"/>
    </source>
</evidence>
<keyword evidence="9" id="KW-0067">ATP-binding</keyword>
<dbReference type="PANTHER" id="PTHR24349">
    <property type="entry name" value="SERINE/THREONINE-PROTEIN KINASE"/>
    <property type="match status" value="1"/>
</dbReference>
<evidence type="ECO:0000256" key="11">
    <source>
        <dbReference type="ARBA" id="ARBA00048679"/>
    </source>
</evidence>
<evidence type="ECO:0000256" key="4">
    <source>
        <dbReference type="ARBA" id="ARBA00022553"/>
    </source>
</evidence>
<accession>A0ABR2FTB9</accession>
<feature type="domain" description="EF-hand" evidence="12">
    <location>
        <begin position="64"/>
        <end position="99"/>
    </location>
</feature>
<keyword evidence="6" id="KW-0547">Nucleotide-binding</keyword>
<evidence type="ECO:0000256" key="10">
    <source>
        <dbReference type="ARBA" id="ARBA00047899"/>
    </source>
</evidence>
<dbReference type="Pfam" id="PF13499">
    <property type="entry name" value="EF-hand_7"/>
    <property type="match status" value="2"/>
</dbReference>
<evidence type="ECO:0000256" key="7">
    <source>
        <dbReference type="ARBA" id="ARBA00022777"/>
    </source>
</evidence>
<comment type="catalytic activity">
    <reaction evidence="11">
        <text>L-seryl-[protein] + ATP = O-phospho-L-seryl-[protein] + ADP + H(+)</text>
        <dbReference type="Rhea" id="RHEA:17989"/>
        <dbReference type="Rhea" id="RHEA-COMP:9863"/>
        <dbReference type="Rhea" id="RHEA-COMP:11604"/>
        <dbReference type="ChEBI" id="CHEBI:15378"/>
        <dbReference type="ChEBI" id="CHEBI:29999"/>
        <dbReference type="ChEBI" id="CHEBI:30616"/>
        <dbReference type="ChEBI" id="CHEBI:83421"/>
        <dbReference type="ChEBI" id="CHEBI:456216"/>
        <dbReference type="EC" id="2.7.11.1"/>
    </reaction>
</comment>
<evidence type="ECO:0000256" key="9">
    <source>
        <dbReference type="ARBA" id="ARBA00022840"/>
    </source>
</evidence>
<dbReference type="SUPFAM" id="SSF56112">
    <property type="entry name" value="Protein kinase-like (PK-like)"/>
    <property type="match status" value="1"/>
</dbReference>
<evidence type="ECO:0000256" key="3">
    <source>
        <dbReference type="ARBA" id="ARBA00022527"/>
    </source>
</evidence>
<sequence>MLELDPKKRLTAQQVLEHPWLQNTKKASNVPLGDIVRTRLKQFSVMNKFKKKALRVIAEHLSVEEVEVIKDMFTLMDTDNDGKVLYEELKAGLRKVGSQLAEPEIRMLMEVADVDGNGVLDYGEFVAVTIHLQKMENDEHFRRAFMFFDKDGSGYIELDELRDALADESGETDVDALNDIMREVDTDKDGRICYDEFVAMMKAGTDWRKASRQYSRERFKSLSLNLMKDGSLQLHDAVTGQAIAV</sequence>
<dbReference type="Gene3D" id="1.10.238.10">
    <property type="entry name" value="EF-hand"/>
    <property type="match status" value="1"/>
</dbReference>
<dbReference type="InterPro" id="IPR002048">
    <property type="entry name" value="EF_hand_dom"/>
</dbReference>
<dbReference type="PROSITE" id="PS50222">
    <property type="entry name" value="EF_HAND_2"/>
    <property type="match status" value="4"/>
</dbReference>
<evidence type="ECO:0000256" key="5">
    <source>
        <dbReference type="ARBA" id="ARBA00022679"/>
    </source>
</evidence>
<evidence type="ECO:0000256" key="8">
    <source>
        <dbReference type="ARBA" id="ARBA00022837"/>
    </source>
</evidence>
<comment type="caution">
    <text evidence="13">The sequence shown here is derived from an EMBL/GenBank/DDBJ whole genome shotgun (WGS) entry which is preliminary data.</text>
</comment>
<dbReference type="SMART" id="SM00054">
    <property type="entry name" value="EFh"/>
    <property type="match status" value="4"/>
</dbReference>
<feature type="domain" description="EF-hand" evidence="12">
    <location>
        <begin position="136"/>
        <end position="171"/>
    </location>
</feature>
<keyword evidence="8" id="KW-0106">Calcium</keyword>
<gene>
    <name evidence="13" type="ORF">V6N12_021916</name>
</gene>
<dbReference type="InterPro" id="IPR011009">
    <property type="entry name" value="Kinase-like_dom_sf"/>
</dbReference>
<dbReference type="Gene3D" id="1.10.510.10">
    <property type="entry name" value="Transferase(Phosphotransferase) domain 1"/>
    <property type="match status" value="1"/>
</dbReference>
<dbReference type="InterPro" id="IPR011992">
    <property type="entry name" value="EF-hand-dom_pair"/>
</dbReference>
<protein>
    <recommendedName>
        <fullName evidence="2">non-specific serine/threonine protein kinase</fullName>
        <ecNumber evidence="2">2.7.11.1</ecNumber>
    </recommendedName>
</protein>
<evidence type="ECO:0000256" key="6">
    <source>
        <dbReference type="ARBA" id="ARBA00022741"/>
    </source>
</evidence>
<keyword evidence="14" id="KW-1185">Reference proteome</keyword>
<proteinExistence type="inferred from homology"/>
<feature type="domain" description="EF-hand" evidence="12">
    <location>
        <begin position="172"/>
        <end position="207"/>
    </location>
</feature>
<keyword evidence="7" id="KW-0418">Kinase</keyword>
<dbReference type="SUPFAM" id="SSF47473">
    <property type="entry name" value="EF-hand"/>
    <property type="match status" value="1"/>
</dbReference>
<comment type="catalytic activity">
    <reaction evidence="10">
        <text>L-threonyl-[protein] + ATP = O-phospho-L-threonyl-[protein] + ADP + H(+)</text>
        <dbReference type="Rhea" id="RHEA:46608"/>
        <dbReference type="Rhea" id="RHEA-COMP:11060"/>
        <dbReference type="Rhea" id="RHEA-COMP:11605"/>
        <dbReference type="ChEBI" id="CHEBI:15378"/>
        <dbReference type="ChEBI" id="CHEBI:30013"/>
        <dbReference type="ChEBI" id="CHEBI:30616"/>
        <dbReference type="ChEBI" id="CHEBI:61977"/>
        <dbReference type="ChEBI" id="CHEBI:456216"/>
        <dbReference type="EC" id="2.7.11.1"/>
    </reaction>
</comment>
<evidence type="ECO:0000313" key="14">
    <source>
        <dbReference type="Proteomes" id="UP001472677"/>
    </source>
</evidence>
<dbReference type="InterPro" id="IPR018247">
    <property type="entry name" value="EF_Hand_1_Ca_BS"/>
</dbReference>